<evidence type="ECO:0000256" key="1">
    <source>
        <dbReference type="SAM" id="Phobius"/>
    </source>
</evidence>
<dbReference type="InterPro" id="IPR021497">
    <property type="entry name" value="GTA_holin_3TM"/>
</dbReference>
<organism evidence="2">
    <name type="scientific">viral metagenome</name>
    <dbReference type="NCBI Taxonomy" id="1070528"/>
    <lineage>
        <taxon>unclassified sequences</taxon>
        <taxon>metagenomes</taxon>
        <taxon>organismal metagenomes</taxon>
    </lineage>
</organism>
<sequence>MIIADLLAGGVFSFAGKILDKIFPDPNERAQAEVLLKEADRKGELDQLNAQMQVMLAEAKSSDKWTSRARPSFMYVIYLMIITAIPMGIVHAINPGVAENVTIGVRAWLTAVPSELWTLFGLGYLGYVGGRSYDKKKLIESIARVGEK</sequence>
<feature type="transmembrane region" description="Helical" evidence="1">
    <location>
        <begin position="105"/>
        <end position="127"/>
    </location>
</feature>
<evidence type="ECO:0000313" key="3">
    <source>
        <dbReference type="EMBL" id="QJA82096.1"/>
    </source>
</evidence>
<keyword evidence="1" id="KW-0472">Membrane</keyword>
<keyword evidence="1" id="KW-1133">Transmembrane helix</keyword>
<accession>A0A6M3J4K4</accession>
<proteinExistence type="predicted"/>
<keyword evidence="1" id="KW-0812">Transmembrane</keyword>
<dbReference type="Pfam" id="PF11351">
    <property type="entry name" value="GTA_holin_3TM"/>
    <property type="match status" value="1"/>
</dbReference>
<evidence type="ECO:0000313" key="2">
    <source>
        <dbReference type="EMBL" id="QJA64826.1"/>
    </source>
</evidence>
<protein>
    <submittedName>
        <fullName evidence="2">Putative structural protein</fullName>
    </submittedName>
</protein>
<dbReference type="EMBL" id="MT142479">
    <property type="protein sequence ID" value="QJA82096.1"/>
    <property type="molecule type" value="Genomic_DNA"/>
</dbReference>
<gene>
    <name evidence="3" type="ORF">MM415A00444_0011</name>
    <name evidence="2" type="ORF">MM415B00464_0025</name>
</gene>
<reference evidence="2" key="1">
    <citation type="submission" date="2020-03" db="EMBL/GenBank/DDBJ databases">
        <title>The deep terrestrial virosphere.</title>
        <authorList>
            <person name="Holmfeldt K."/>
            <person name="Nilsson E."/>
            <person name="Simone D."/>
            <person name="Lopez-Fernandez M."/>
            <person name="Wu X."/>
            <person name="de Brujin I."/>
            <person name="Lundin D."/>
            <person name="Andersson A."/>
            <person name="Bertilsson S."/>
            <person name="Dopson M."/>
        </authorList>
    </citation>
    <scope>NUCLEOTIDE SEQUENCE</scope>
    <source>
        <strain evidence="3">MM415A00444</strain>
        <strain evidence="2">MM415B00464</strain>
    </source>
</reference>
<name>A0A6M3J4K4_9ZZZZ</name>
<dbReference type="AlphaFoldDB" id="A0A6M3J4K4"/>
<dbReference type="EMBL" id="MT141527">
    <property type="protein sequence ID" value="QJA64826.1"/>
    <property type="molecule type" value="Genomic_DNA"/>
</dbReference>
<feature type="transmembrane region" description="Helical" evidence="1">
    <location>
        <begin position="73"/>
        <end position="93"/>
    </location>
</feature>